<name>A0AB35U5D9_9FIRM</name>
<accession>A0AB35U5D9</accession>
<protein>
    <submittedName>
        <fullName evidence="3">Flavin reductase</fullName>
    </submittedName>
</protein>
<keyword evidence="4" id="KW-1185">Reference proteome</keyword>
<gene>
    <name evidence="3" type="ORF">MOZ60_05950</name>
</gene>
<organism evidence="3 4">
    <name type="scientific">Grylomicrobium aquisgranensis</name>
    <dbReference type="NCBI Taxonomy" id="2926318"/>
    <lineage>
        <taxon>Bacteria</taxon>
        <taxon>Bacillati</taxon>
        <taxon>Bacillota</taxon>
        <taxon>Erysipelotrichia</taxon>
        <taxon>Erysipelotrichales</taxon>
        <taxon>Erysipelotrichaceae</taxon>
        <taxon>Grylomicrobium</taxon>
    </lineage>
</organism>
<dbReference type="GO" id="GO:0016646">
    <property type="term" value="F:oxidoreductase activity, acting on the CH-NH group of donors, NAD or NADP as acceptor"/>
    <property type="evidence" value="ECO:0007669"/>
    <property type="project" value="UniProtKB-ARBA"/>
</dbReference>
<dbReference type="EMBL" id="JALBUR010000011">
    <property type="protein sequence ID" value="MDX8419632.1"/>
    <property type="molecule type" value="Genomic_DNA"/>
</dbReference>
<sequence>MKEIDIHDLQLNPFDLFGRDWLALAAGNETDGCNVMTIAWGHFGSIWHQEAGKGVMPTAICYVRPSRYTKQFMDKEKLFTLNHFPSSYRKALSYLGSHSGRDENKIENAGLTLVFTDGTVTFKEADLVFVCRKIYAQDLQEDCFVDQALVDENYPERDFHTMYIGEILKVYSQE</sequence>
<dbReference type="Pfam" id="PF01613">
    <property type="entry name" value="Flavin_Reduct"/>
    <property type="match status" value="1"/>
</dbReference>
<evidence type="ECO:0000313" key="3">
    <source>
        <dbReference type="EMBL" id="MDX8419632.1"/>
    </source>
</evidence>
<dbReference type="Gene3D" id="2.30.110.10">
    <property type="entry name" value="Electron Transport, Fmn-binding Protein, Chain A"/>
    <property type="match status" value="1"/>
</dbReference>
<proteinExistence type="inferred from homology"/>
<evidence type="ECO:0000259" key="2">
    <source>
        <dbReference type="Pfam" id="PF01613"/>
    </source>
</evidence>
<dbReference type="SUPFAM" id="SSF50475">
    <property type="entry name" value="FMN-binding split barrel"/>
    <property type="match status" value="1"/>
</dbReference>
<evidence type="ECO:0000256" key="1">
    <source>
        <dbReference type="ARBA" id="ARBA00038054"/>
    </source>
</evidence>
<dbReference type="GO" id="GO:0010181">
    <property type="term" value="F:FMN binding"/>
    <property type="evidence" value="ECO:0007669"/>
    <property type="project" value="InterPro"/>
</dbReference>
<evidence type="ECO:0000313" key="4">
    <source>
        <dbReference type="Proteomes" id="UP001286174"/>
    </source>
</evidence>
<comment type="similarity">
    <text evidence="1">Belongs to the flavoredoxin family.</text>
</comment>
<dbReference type="RefSeq" id="WP_370595973.1">
    <property type="nucleotide sequence ID" value="NZ_JALBUR010000011.1"/>
</dbReference>
<feature type="domain" description="Flavin reductase like" evidence="2">
    <location>
        <begin position="61"/>
        <end position="171"/>
    </location>
</feature>
<dbReference type="PANTHER" id="PTHR43567">
    <property type="entry name" value="FLAVOREDOXIN-RELATED-RELATED"/>
    <property type="match status" value="1"/>
</dbReference>
<comment type="caution">
    <text evidence="3">The sequence shown here is derived from an EMBL/GenBank/DDBJ whole genome shotgun (WGS) entry which is preliminary data.</text>
</comment>
<dbReference type="InterPro" id="IPR052174">
    <property type="entry name" value="Flavoredoxin"/>
</dbReference>
<dbReference type="AlphaFoldDB" id="A0AB35U5D9"/>
<dbReference type="Proteomes" id="UP001286174">
    <property type="component" value="Unassembled WGS sequence"/>
</dbReference>
<dbReference type="InterPro" id="IPR012349">
    <property type="entry name" value="Split_barrel_FMN-bd"/>
</dbReference>
<dbReference type="PANTHER" id="PTHR43567:SF5">
    <property type="entry name" value="HYPOTHETICAL CYTOSOLIC PROTEIN"/>
    <property type="match status" value="1"/>
</dbReference>
<dbReference type="InterPro" id="IPR002563">
    <property type="entry name" value="Flavin_Rdtase-like_dom"/>
</dbReference>
<reference evidence="3 4" key="1">
    <citation type="submission" date="2022-03" db="EMBL/GenBank/DDBJ databases">
        <title>Novel taxa within the pig intestine.</title>
        <authorList>
            <person name="Wylensek D."/>
            <person name="Bishof K."/>
            <person name="Afrizal A."/>
            <person name="Clavel T."/>
        </authorList>
    </citation>
    <scope>NUCLEOTIDE SEQUENCE [LARGE SCALE GENOMIC DNA]</scope>
    <source>
        <strain evidence="3 4">CLA-KB-P133</strain>
    </source>
</reference>